<accession>A0ABX4PLV9</accession>
<dbReference type="Proteomes" id="UP000231857">
    <property type="component" value="Unassembled WGS sequence"/>
</dbReference>
<gene>
    <name evidence="1" type="ORF">CH363_11005</name>
</gene>
<dbReference type="RefSeq" id="WP_100724395.1">
    <property type="nucleotide sequence ID" value="NZ_NPEG01000009.1"/>
</dbReference>
<dbReference type="EMBL" id="NPEI01000005">
    <property type="protein sequence ID" value="PKA16028.1"/>
    <property type="molecule type" value="Genomic_DNA"/>
</dbReference>
<keyword evidence="2" id="KW-1185">Reference proteome</keyword>
<evidence type="ECO:0000313" key="2">
    <source>
        <dbReference type="Proteomes" id="UP000231857"/>
    </source>
</evidence>
<evidence type="ECO:0008006" key="3">
    <source>
        <dbReference type="Google" id="ProtNLM"/>
    </source>
</evidence>
<sequence length="116" mass="13971">MIRIEFFKKEKGRCPVEEFLDSQPGKVAQKITWVLKIIEEGKIVSKQFFKKMIGTDEIWECRVEYGSNAYRIFAFWAEKNKLVLTHGFQKKTQRTPDKEIVKAERYRKDYFDRLNK</sequence>
<name>A0ABX4PLV9_9LEPT</name>
<proteinExistence type="predicted"/>
<dbReference type="InterPro" id="IPR009241">
    <property type="entry name" value="HigB-like"/>
</dbReference>
<organism evidence="1 2">
    <name type="scientific">Leptospira haakeii</name>
    <dbReference type="NCBI Taxonomy" id="2023198"/>
    <lineage>
        <taxon>Bacteria</taxon>
        <taxon>Pseudomonadati</taxon>
        <taxon>Spirochaetota</taxon>
        <taxon>Spirochaetia</taxon>
        <taxon>Leptospirales</taxon>
        <taxon>Leptospiraceae</taxon>
        <taxon>Leptospira</taxon>
    </lineage>
</organism>
<evidence type="ECO:0000313" key="1">
    <source>
        <dbReference type="EMBL" id="PKA16028.1"/>
    </source>
</evidence>
<dbReference type="Pfam" id="PF05973">
    <property type="entry name" value="Gp49"/>
    <property type="match status" value="1"/>
</dbReference>
<protein>
    <recommendedName>
        <fullName evidence="3">Addiction module toxin RelE</fullName>
    </recommendedName>
</protein>
<reference evidence="1 2" key="1">
    <citation type="submission" date="2017-07" db="EMBL/GenBank/DDBJ databases">
        <title>Leptospira spp. isolated from tropical soils.</title>
        <authorList>
            <person name="Thibeaux R."/>
            <person name="Iraola G."/>
            <person name="Ferres I."/>
            <person name="Bierque E."/>
            <person name="Girault D."/>
            <person name="Soupe-Gilbert M.-E."/>
            <person name="Picardeau M."/>
            <person name="Goarant C."/>
        </authorList>
    </citation>
    <scope>NUCLEOTIDE SEQUENCE [LARGE SCALE GENOMIC DNA]</scope>
    <source>
        <strain evidence="1 2">ATI7-C-A2</strain>
    </source>
</reference>
<comment type="caution">
    <text evidence="1">The sequence shown here is derived from an EMBL/GenBank/DDBJ whole genome shotgun (WGS) entry which is preliminary data.</text>
</comment>